<organism evidence="2 3">
    <name type="scientific">Flavobacterium jumunjinense</name>
    <dbReference type="NCBI Taxonomy" id="998845"/>
    <lineage>
        <taxon>Bacteria</taxon>
        <taxon>Pseudomonadati</taxon>
        <taxon>Bacteroidota</taxon>
        <taxon>Flavobacteriia</taxon>
        <taxon>Flavobacteriales</taxon>
        <taxon>Flavobacteriaceae</taxon>
        <taxon>Flavobacterium</taxon>
    </lineage>
</organism>
<dbReference type="InterPro" id="IPR026341">
    <property type="entry name" value="T9SS_type_B"/>
</dbReference>
<sequence>MEYKITHLKKLIFAVICMVSINSFTQNYVPFTNTKFNESLKGDMLLIGNNILNRSTTSNGPNVPYYGSEPNNNFNMQYIDVDSDATTFNSTTADLTIPATTNGCYQIKYAVLYWAGVFNTANVGNQVTLNDIDKVKFRMPGGGYNNITGTVLYNTNPVGVSGNNRPGYVSYFDVTTMLQGLPNANGTYGVANIQSGLGSNTCGGWSLFVVYEDPLATAKNITLFDGFSNIQPGDPALDIPITGFNSIPVGPVRAKLAFAALEGDYEYNGDRLRINGSSMLTPTRAANNFFNSTINDINGPFDDRNIDSSNLLGYDSGIISILNLGNGVIANNATNATVRLQTSGDAYVYFLNAFSIEVIQPQINLIKVVRDLANNDVGNQTIALGQELFYELDFQNIGNDGATNFTITDQLPLNVTFLPADLVLPPGVTYTFSGLPSNTLTFNIPNNLVTQGGANYQIRIKVKVVESCNDLRDACSNEITNQAYKTYSSLNSGNVVENQQPSASGINSCLILSPGTTNFLADIDDCIFQREEVLCGNNVTLTAGSGYTSYQWHSGSPPTAGNLISGATNQSYTVTATGTYSVVNTAPAPCLSITETFNVVDFGGIVPNPVIPYADQVDVCPVDGSDLPKIYLCGATDTQLIETNILNATLVWEQLTSTTGCGTSTPIPNCPNTSCPDANWTQVGTGPNYTAANAGEYRVRIVFQNGCFRTYYFNVYKNVFTPTVTATDIICTTPGTITVNGVPSGYEFSLDNTSSWQASNFFNNVTAGSHIVYIRQIAGGVGNCVFDIPNIQVLDRDFNVDVILNDALCNGDQGSIRVQVNNVEPQYTYELLQGTTLINNVGPINANDYTFPNLNAGTYTVNVSTSDGCTYTETVTVSDPPLLTLTAAVTIPLTCEDGEITVYPVGGTPTIIGGVATYAYEISSDPGNIYLSPNIPITAAGTYTITVTDSNNCTATTSITIDTVPAPIFTVSQTNILCYGEATGEIQFNVTNTNGYTLEYSIDNGGNFGTNPIFSNLSAGTYETIVRYTLGTAVCLTTAQTIIISEPAAALTASAGVSELAGCGPSGEGRVRITNPQGGVPSYEYSFDGGSTWVATNEAYLMPGTHTVCIRDSNDCTFCTTVTIDPAPTDPTISVDDPDFNCDGTATTTVTVNNNGGNFSYTYLLDGNPNNPPDNNVFTNVPCGDHDVTVQFERLTVPTYSNLLFEDFGEGSNTTSPGINPAYCFERQVAATQCNGSIQINDGDYAVTRRINPRFGAWVDARDHTSNGTNPNGRFLCVNIGGTAGVGGILYSKQINDIIPNQPVQASIWAMNLLVIGNTQFNPNLTIQLVRDLGLATETVIASQDTGDVPKTETWQNYILSLNPGANSSLAFVIRSNNTATSGNDVVIDDLNVFQEPVSCITEVIYPIHIDCNAAFSAQVTSSTNATCNGNTDGQITIAAQNYAPTGYYYSLTGGAPFTQVTTSPFTITGLVAGSYNLVIAYDINGTTCSFPITQVISEPNALVANAVLTSPATCSGGGVITASATGGTLNYQYQLEDNSNNILVSYQVNNVFANLTPGDYIVRVRDASGCIDPINVAINIPTPTPPTAVVSTTSDLCYDGTNAATIVVTASGGVPPYQYSINNGAFGNSNTFAGLTSNTYTIIVRDSYNCTFTMPAVTIAPQLTASAVLIKGLDCTASPDAEIAVTINGGNAPYTYQVSFNAGTLSASANVTGTTFTHIASTAGTYRFTITDAIGCTVVTNLVTVNPLPVLNPPVLVQTAFNRCNGDSNAAISVTPSGGQGPYVINIVNTTTGNNYGTQTSGLTAGIYTVTVTDANSCIATSNITLLQPDPVNFTIIKTDIQCGASGTDPGAIDVTNVTGGTAPYTYTVTNSLNSAGFPISYNTIGSEDHSFTILNFGIYTVSVVDANGCTLVSNNISIASPPNSLNIDISAATTDCTAGGTLTACVNTFVGGGPYHFALYQDLSPATPPYPTYPAWPGYQDADISDPTGLCSTFTGLTPGVTYTIIVFDETTNCYYFETAPGPIPTPSTITSVITPHNVTCTGANDGSISFTVDNFTGTGVSYQIFENLNNMPVSSVGNVVGPAPATVSNFGTLPTGSYYILFTEVGGPNAGCSQTSTAFTISESPVLLSLTATVIKNDNCNVNAGQISVTGLNGTPAYSYQIVTAGSPAPTQATWAGQASNVFNVEGGSYDVYIMDANGCIQSATSIFVPTDSTPNISLTLDAATLCNTTDGNYTVTVTRDNTVGIAPFTYSVDGSAFTTYTEDVAFSFQLTNLNAGTHTVIVRDVNGCTETETITILPPLNNTLLSSLAATLDCGATDGVITVNASGGSGSTNYTYTISPNTGITLTNNVFSNVAAGFYTVTITDNVTNCSINSSITLVQPTAPTFNTTVTGATCNLGSDGTITVNLTGTNTDPVYMYAITSGPVTFVQQSSNVFTGLTAGSYDVEVTSGRNCVTTQTVIVGEATPIIIPAPVVTEFACNTGSNSVNNATIVVNGVTGGSGTYTNYEFLDASNTILQWGTSNTYVEANVLGGTYTINVYDDNGCFATTTATINPFIRISNPTVTVTNPITCTNTEDITINIATTGGTPTTLNYSVVALNTGNTYNVTQTNNPNFSGLIVGNYQITVENATTGCSVQTIHYVFSPNTFVVNATVNNNVTCFGGNDGSVSFTFVDQNLTPTNDAGPFSYVITNTVTLAVVSSGSSPNAGPFTVPNLPAGTYQLQTTLDGSPFCPATTNFTITQPITALALATSSTPISCVPAADGTISAVGSHGWGAPYQYQLVQGTILVDWSSQATFTGLIPGTYTVNVRDNIGCIVTTDVTLNAPTPIDATISASTTMLACIGDTNATITVNGTTGGFGSGYLYILTNTIGGQTSGPQTSNIFNNVGAGNYTVTVTDSFNCTFTTTSVTINQPTENVIASLSTVTQQSCVNSAQLELSASGGTAPYRYSTNPAGPFTTPLTGGNVTITVPFVTTPTSYQYYVVDANNCIIEVSNAVVVTPLDEVLIDLDLSEAVILCTNTPASDFGKIVATATGGVGNYVFTLNPATAGVLTTVTGNQVTYTNVPSGVNYSVSVTSGDCSEVSNSFDIVAPIEITFTTQVSQISCPDEAVDGSIIVTPSGGSPPYQYSISSNPFETVNSGVFTNLGPGNYTIKIIDSNGCFKQTAVITIDPIDSFGFIVYNIVDEVCINEGGSAEFQIEGGTQLGGSVTTSEGYNLHFNGAVINSVSGLFNSTNVPSFGSLAPGNYPMYITDDNNCRFDFNFTINPGLDIQGNTFIDDTCLNDLPNANVTVTYDDTLINLADLTFDLDNGTLIQNGDNIFTSVGNGNHNVVITDNITGCQVQVNFTVNLANPLVLTLNGPGTLNTFTMSTTGGQPVYEYQIWNSAGTLLYTGTNTSYLVNQTDVYTVTVTDALGCTDTKSIPMTFYDIEIDNFFTPDGDGTNDGWSPQYLDNFPKAVTYIFDRYSRKIKTLRPGDTWDGTYKGNELPSGDYWYVLKLNGDEDDREFIGNVTLYR</sequence>
<accession>A0ABV5GQS2</accession>
<evidence type="ECO:0000256" key="1">
    <source>
        <dbReference type="SAM" id="SignalP"/>
    </source>
</evidence>
<dbReference type="InterPro" id="IPR025667">
    <property type="entry name" value="SprB_repeat"/>
</dbReference>
<evidence type="ECO:0000313" key="2">
    <source>
        <dbReference type="EMBL" id="MFB9097737.1"/>
    </source>
</evidence>
<dbReference type="Pfam" id="PF13585">
    <property type="entry name" value="CHU_C"/>
    <property type="match status" value="1"/>
</dbReference>
<comment type="caution">
    <text evidence="2">The sequence shown here is derived from an EMBL/GenBank/DDBJ whole genome shotgun (WGS) entry which is preliminary data.</text>
</comment>
<feature type="chain" id="PRO_5046397552" evidence="1">
    <location>
        <begin position="26"/>
        <end position="3518"/>
    </location>
</feature>
<evidence type="ECO:0000313" key="3">
    <source>
        <dbReference type="Proteomes" id="UP001589607"/>
    </source>
</evidence>
<gene>
    <name evidence="2" type="ORF">ACFFVF_14550</name>
</gene>
<keyword evidence="3" id="KW-1185">Reference proteome</keyword>
<dbReference type="NCBIfam" id="TIGR04131">
    <property type="entry name" value="Bac_Flav_CTERM"/>
    <property type="match status" value="1"/>
</dbReference>
<reference evidence="2 3" key="1">
    <citation type="submission" date="2024-09" db="EMBL/GenBank/DDBJ databases">
        <authorList>
            <person name="Sun Q."/>
            <person name="Mori K."/>
        </authorList>
    </citation>
    <scope>NUCLEOTIDE SEQUENCE [LARGE SCALE GENOMIC DNA]</scope>
    <source>
        <strain evidence="2 3">CECT 7955</strain>
    </source>
</reference>
<dbReference type="RefSeq" id="WP_236457942.1">
    <property type="nucleotide sequence ID" value="NZ_CBCSGE010000036.1"/>
</dbReference>
<dbReference type="Pfam" id="PF13573">
    <property type="entry name" value="SprB"/>
    <property type="match status" value="5"/>
</dbReference>
<feature type="signal peptide" evidence="1">
    <location>
        <begin position="1"/>
        <end position="25"/>
    </location>
</feature>
<dbReference type="SUPFAM" id="SSF110296">
    <property type="entry name" value="Oligoxyloglucan reducing end-specific cellobiohydrolase"/>
    <property type="match status" value="1"/>
</dbReference>
<keyword evidence="1" id="KW-0732">Signal</keyword>
<name>A0ABV5GQS2_9FLAO</name>
<dbReference type="EMBL" id="JBHMEY010000066">
    <property type="protein sequence ID" value="MFB9097737.1"/>
    <property type="molecule type" value="Genomic_DNA"/>
</dbReference>
<proteinExistence type="predicted"/>
<dbReference type="Proteomes" id="UP001589607">
    <property type="component" value="Unassembled WGS sequence"/>
</dbReference>
<protein>
    <submittedName>
        <fullName evidence="2">T9SS type B sorting domain-containing protein</fullName>
    </submittedName>
</protein>